<dbReference type="Proteomes" id="UP000476332">
    <property type="component" value="Unassembled WGS sequence"/>
</dbReference>
<dbReference type="InterPro" id="IPR050109">
    <property type="entry name" value="HTH-type_TetR-like_transc_reg"/>
</dbReference>
<gene>
    <name evidence="6" type="ORF">GTW51_21955</name>
</gene>
<dbReference type="SUPFAM" id="SSF46689">
    <property type="entry name" value="Homeodomain-like"/>
    <property type="match status" value="1"/>
</dbReference>
<keyword evidence="7" id="KW-1185">Reference proteome</keyword>
<reference evidence="6 7" key="1">
    <citation type="submission" date="2020-01" db="EMBL/GenBank/DDBJ databases">
        <title>Genomes of bacteria type strains.</title>
        <authorList>
            <person name="Chen J."/>
            <person name="Zhu S."/>
            <person name="Chen J."/>
        </authorList>
    </citation>
    <scope>NUCLEOTIDE SEQUENCE [LARGE SCALE GENOMIC DNA]</scope>
    <source>
        <strain evidence="6 7">KCTC 52919</strain>
    </source>
</reference>
<keyword evidence="2 4" id="KW-0238">DNA-binding</keyword>
<dbReference type="GO" id="GO:0000976">
    <property type="term" value="F:transcription cis-regulatory region binding"/>
    <property type="evidence" value="ECO:0007669"/>
    <property type="project" value="TreeGrafter"/>
</dbReference>
<proteinExistence type="predicted"/>
<feature type="DNA-binding region" description="H-T-H motif" evidence="4">
    <location>
        <begin position="30"/>
        <end position="49"/>
    </location>
</feature>
<evidence type="ECO:0000313" key="6">
    <source>
        <dbReference type="EMBL" id="NDV89331.1"/>
    </source>
</evidence>
<dbReference type="PRINTS" id="PR00455">
    <property type="entry name" value="HTHTETR"/>
</dbReference>
<evidence type="ECO:0000256" key="3">
    <source>
        <dbReference type="ARBA" id="ARBA00023163"/>
    </source>
</evidence>
<dbReference type="PANTHER" id="PTHR30055:SF234">
    <property type="entry name" value="HTH-TYPE TRANSCRIPTIONAL REGULATOR BETI"/>
    <property type="match status" value="1"/>
</dbReference>
<dbReference type="EMBL" id="JAAAMJ010000037">
    <property type="protein sequence ID" value="NDV89331.1"/>
    <property type="molecule type" value="Genomic_DNA"/>
</dbReference>
<dbReference type="InterPro" id="IPR001647">
    <property type="entry name" value="HTH_TetR"/>
</dbReference>
<protein>
    <submittedName>
        <fullName evidence="6">TetR family transcriptional regulator</fullName>
    </submittedName>
</protein>
<evidence type="ECO:0000259" key="5">
    <source>
        <dbReference type="PROSITE" id="PS50977"/>
    </source>
</evidence>
<evidence type="ECO:0000256" key="2">
    <source>
        <dbReference type="ARBA" id="ARBA00023125"/>
    </source>
</evidence>
<dbReference type="GO" id="GO:0003700">
    <property type="term" value="F:DNA-binding transcription factor activity"/>
    <property type="evidence" value="ECO:0007669"/>
    <property type="project" value="TreeGrafter"/>
</dbReference>
<dbReference type="PANTHER" id="PTHR30055">
    <property type="entry name" value="HTH-TYPE TRANSCRIPTIONAL REGULATOR RUTR"/>
    <property type="match status" value="1"/>
</dbReference>
<dbReference type="InterPro" id="IPR009057">
    <property type="entry name" value="Homeodomain-like_sf"/>
</dbReference>
<comment type="caution">
    <text evidence="6">The sequence shown here is derived from an EMBL/GenBank/DDBJ whole genome shotgun (WGS) entry which is preliminary data.</text>
</comment>
<dbReference type="Pfam" id="PF00440">
    <property type="entry name" value="TetR_N"/>
    <property type="match status" value="1"/>
</dbReference>
<name>A0A6L9MNH3_9HYPH</name>
<keyword evidence="3" id="KW-0804">Transcription</keyword>
<accession>A0A6L9MNH3</accession>
<sequence length="194" mass="21957">MPDVGRNRGGTDEILEAADRIFGRDGLGASMREIAREAGVADAVLYRRFPTRDDLVFRLLADDERKLRRQIEEGTALGHPEGILFGWLSEVNRFLLRYRGLAEAVLRGLATPDSPWAPFATRLVDFTRQHVELARSNGSCRRGIWPREMLIISVSLVSAGECVRPFWEDGVREPVNDVEVDRWLRLVLAGFEQP</sequence>
<keyword evidence="1" id="KW-0805">Transcription regulation</keyword>
<evidence type="ECO:0000313" key="7">
    <source>
        <dbReference type="Proteomes" id="UP000476332"/>
    </source>
</evidence>
<dbReference type="RefSeq" id="WP_163046176.1">
    <property type="nucleotide sequence ID" value="NZ_JAAAMJ010000037.1"/>
</dbReference>
<dbReference type="AlphaFoldDB" id="A0A6L9MNH3"/>
<dbReference type="PROSITE" id="PS50977">
    <property type="entry name" value="HTH_TETR_2"/>
    <property type="match status" value="1"/>
</dbReference>
<dbReference type="Gene3D" id="1.10.357.10">
    <property type="entry name" value="Tetracycline Repressor, domain 2"/>
    <property type="match status" value="1"/>
</dbReference>
<evidence type="ECO:0000256" key="1">
    <source>
        <dbReference type="ARBA" id="ARBA00023015"/>
    </source>
</evidence>
<feature type="domain" description="HTH tetR-type" evidence="5">
    <location>
        <begin position="8"/>
        <end position="67"/>
    </location>
</feature>
<evidence type="ECO:0000256" key="4">
    <source>
        <dbReference type="PROSITE-ProRule" id="PRU00335"/>
    </source>
</evidence>
<organism evidence="6 7">
    <name type="scientific">Aurantimonas aggregata</name>
    <dbReference type="NCBI Taxonomy" id="2047720"/>
    <lineage>
        <taxon>Bacteria</taxon>
        <taxon>Pseudomonadati</taxon>
        <taxon>Pseudomonadota</taxon>
        <taxon>Alphaproteobacteria</taxon>
        <taxon>Hyphomicrobiales</taxon>
        <taxon>Aurantimonadaceae</taxon>
        <taxon>Aurantimonas</taxon>
    </lineage>
</organism>